<dbReference type="SUPFAM" id="SSF56935">
    <property type="entry name" value="Porins"/>
    <property type="match status" value="1"/>
</dbReference>
<keyword evidence="5 7" id="KW-0472">Membrane</keyword>
<dbReference type="Proteomes" id="UP001597511">
    <property type="component" value="Unassembled WGS sequence"/>
</dbReference>
<comment type="caution">
    <text evidence="10">The sequence shown here is derived from an EMBL/GenBank/DDBJ whole genome shotgun (WGS) entry which is preliminary data.</text>
</comment>
<evidence type="ECO:0000256" key="8">
    <source>
        <dbReference type="SAM" id="SignalP"/>
    </source>
</evidence>
<feature type="signal peptide" evidence="8">
    <location>
        <begin position="1"/>
        <end position="16"/>
    </location>
</feature>
<comment type="similarity">
    <text evidence="7">Belongs to the TonB-dependent receptor family.</text>
</comment>
<evidence type="ECO:0000256" key="5">
    <source>
        <dbReference type="ARBA" id="ARBA00023136"/>
    </source>
</evidence>
<keyword evidence="2 7" id="KW-0813">Transport</keyword>
<comment type="subcellular location">
    <subcellularLocation>
        <location evidence="1 7">Cell outer membrane</location>
        <topology evidence="1 7">Multi-pass membrane protein</topology>
    </subcellularLocation>
</comment>
<dbReference type="InterPro" id="IPR036942">
    <property type="entry name" value="Beta-barrel_TonB_sf"/>
</dbReference>
<keyword evidence="11" id="KW-1185">Reference proteome</keyword>
<dbReference type="InterPro" id="IPR008969">
    <property type="entry name" value="CarboxyPept-like_regulatory"/>
</dbReference>
<evidence type="ECO:0000256" key="6">
    <source>
        <dbReference type="ARBA" id="ARBA00023237"/>
    </source>
</evidence>
<reference evidence="11" key="1">
    <citation type="journal article" date="2019" name="Int. J. Syst. Evol. Microbiol.">
        <title>The Global Catalogue of Microorganisms (GCM) 10K type strain sequencing project: providing services to taxonomists for standard genome sequencing and annotation.</title>
        <authorList>
            <consortium name="The Broad Institute Genomics Platform"/>
            <consortium name="The Broad Institute Genome Sequencing Center for Infectious Disease"/>
            <person name="Wu L."/>
            <person name="Ma J."/>
        </authorList>
    </citation>
    <scope>NUCLEOTIDE SEQUENCE [LARGE SCALE GENOMIC DNA]</scope>
    <source>
        <strain evidence="11">KCTC 23299</strain>
    </source>
</reference>
<feature type="chain" id="PRO_5047306165" evidence="8">
    <location>
        <begin position="17"/>
        <end position="1052"/>
    </location>
</feature>
<evidence type="ECO:0000259" key="9">
    <source>
        <dbReference type="Pfam" id="PF07715"/>
    </source>
</evidence>
<dbReference type="Gene3D" id="2.40.170.20">
    <property type="entry name" value="TonB-dependent receptor, beta-barrel domain"/>
    <property type="match status" value="1"/>
</dbReference>
<dbReference type="EMBL" id="JBHUOZ010000003">
    <property type="protein sequence ID" value="MFD2921697.1"/>
    <property type="molecule type" value="Genomic_DNA"/>
</dbReference>
<organism evidence="10 11">
    <name type="scientific">Terrimonas rubra</name>
    <dbReference type="NCBI Taxonomy" id="1035890"/>
    <lineage>
        <taxon>Bacteria</taxon>
        <taxon>Pseudomonadati</taxon>
        <taxon>Bacteroidota</taxon>
        <taxon>Chitinophagia</taxon>
        <taxon>Chitinophagales</taxon>
        <taxon>Chitinophagaceae</taxon>
        <taxon>Terrimonas</taxon>
    </lineage>
</organism>
<keyword evidence="3 7" id="KW-1134">Transmembrane beta strand</keyword>
<dbReference type="SUPFAM" id="SSF49464">
    <property type="entry name" value="Carboxypeptidase regulatory domain-like"/>
    <property type="match status" value="1"/>
</dbReference>
<dbReference type="NCBIfam" id="TIGR04056">
    <property type="entry name" value="OMP_RagA_SusC"/>
    <property type="match status" value="1"/>
</dbReference>
<feature type="domain" description="TonB-dependent receptor plug" evidence="9">
    <location>
        <begin position="119"/>
        <end position="248"/>
    </location>
</feature>
<dbReference type="InterPro" id="IPR023997">
    <property type="entry name" value="TonB-dep_OMP_SusC/RagA_CS"/>
</dbReference>
<keyword evidence="4 7" id="KW-0812">Transmembrane</keyword>
<dbReference type="InterPro" id="IPR039426">
    <property type="entry name" value="TonB-dep_rcpt-like"/>
</dbReference>
<dbReference type="InterPro" id="IPR012910">
    <property type="entry name" value="Plug_dom"/>
</dbReference>
<name>A0ABW6A8U1_9BACT</name>
<evidence type="ECO:0000256" key="2">
    <source>
        <dbReference type="ARBA" id="ARBA00022448"/>
    </source>
</evidence>
<dbReference type="InterPro" id="IPR023996">
    <property type="entry name" value="TonB-dep_OMP_SusC/RagA"/>
</dbReference>
<evidence type="ECO:0000256" key="7">
    <source>
        <dbReference type="PROSITE-ProRule" id="PRU01360"/>
    </source>
</evidence>
<evidence type="ECO:0000256" key="4">
    <source>
        <dbReference type="ARBA" id="ARBA00022692"/>
    </source>
</evidence>
<keyword evidence="6 7" id="KW-0998">Cell outer membrane</keyword>
<dbReference type="Pfam" id="PF13715">
    <property type="entry name" value="CarbopepD_reg_2"/>
    <property type="match status" value="1"/>
</dbReference>
<evidence type="ECO:0000313" key="10">
    <source>
        <dbReference type="EMBL" id="MFD2921697.1"/>
    </source>
</evidence>
<protein>
    <submittedName>
        <fullName evidence="10">SusC/RagA family TonB-linked outer membrane protein</fullName>
    </submittedName>
</protein>
<proteinExistence type="inferred from homology"/>
<keyword evidence="8" id="KW-0732">Signal</keyword>
<dbReference type="RefSeq" id="WP_386102511.1">
    <property type="nucleotide sequence ID" value="NZ_JBHUOZ010000003.1"/>
</dbReference>
<sequence>MRLFAALIFTFLLVLAGNNTGYAQNTIVVKGKVLDLVENEPKAGVSISDGKKVVGVSDANGEFSIKVPLGTQLVFTFSGFETIKETVTTADKVLEIKMTAKQDAMKEVVVQGFSRKTRETVTGATAVLSGKDIQDVPVANVLELLQGKIAGVNVQNNTGSPGAMGTINIRGISSTQVSRDGFLTPTSPLFVIDGAPIDMNSNYEYGFQGGGPGISPLALIPAEDIESMEFLKDAGATSQYGSRGAYGVIVVTTKRGRSKVPIVAYSGSVFMNTAPAQRKILGGRDERQIRIKQILDYDTSYTNAMRLINSRPFLADSLNPYYNNSTDWQDLFFRTTFNQTHNVRISGGDRTFNYKANLNYFDEEGIMRNTGFKRYTLSLDGLYQPVNEFRMITNLRASLGQRNNGSGLGLEQTSLRDAVNLSSLLPPAYYADFNEASNGKKVNNDNKSINVMVNLDLQYEPFKGIQLKNLLSYGLTTGNSDIFRPSFLNNNRSQYYSYNDKKYTINNRSSLNFIRSFGNHNLTTFVFNEVTSESFRANAIQLNQTANDYINGPLGYNWFASKGGTLNNVNELRIHGYGGTISYNYDTKYVLDFAYRFDGTSTNGPFTGYTQNPSLTGRWNFNREKIFDKALWLTYGSLRGGWGRNIVPTGSIFDVYGVYRLGNLYNNDPTVYTDWGYAPNDKFKPQTKERWNLGLELGLFDNRIDGVFDLYYEALDNQLADIKLANVNGFNEIRLNAISQVNYGFEWNVNFRVFKKERDIKWTVGFNGAYNRDVLTKLPDGERQRLDEVYDGATQTYMPVIKRLGRNAFSNLIYHTRGVYGSTADVPVNPATGKRLQYGNANSGIYFQAGDPIWTDINGDYVIDDQDKVTMGNPIPRFVGGLNSTVEYKNFILTVFASYTLGRDVLNGALAESFRNYYNPATPSALVPIDGYDYWRPSENSKDVGTSNAQYPNPFDYLRASTLNTYRTDQSLFLEDGSYWKINQVTLKYNIDRKYTSRLGITSSSVFFTANNVYTFSNYKGPDPELVSQLGRDYSNGYPNRRSYTIGVNVQF</sequence>
<dbReference type="Pfam" id="PF07715">
    <property type="entry name" value="Plug"/>
    <property type="match status" value="1"/>
</dbReference>
<dbReference type="PROSITE" id="PS52016">
    <property type="entry name" value="TONB_DEPENDENT_REC_3"/>
    <property type="match status" value="1"/>
</dbReference>
<accession>A0ABW6A8U1</accession>
<dbReference type="NCBIfam" id="TIGR04057">
    <property type="entry name" value="SusC_RagA_signa"/>
    <property type="match status" value="1"/>
</dbReference>
<dbReference type="InterPro" id="IPR037066">
    <property type="entry name" value="Plug_dom_sf"/>
</dbReference>
<evidence type="ECO:0000313" key="11">
    <source>
        <dbReference type="Proteomes" id="UP001597511"/>
    </source>
</evidence>
<gene>
    <name evidence="10" type="ORF">ACFS6H_18400</name>
</gene>
<dbReference type="Gene3D" id="2.170.130.10">
    <property type="entry name" value="TonB-dependent receptor, plug domain"/>
    <property type="match status" value="1"/>
</dbReference>
<evidence type="ECO:0000256" key="3">
    <source>
        <dbReference type="ARBA" id="ARBA00022452"/>
    </source>
</evidence>
<evidence type="ECO:0000256" key="1">
    <source>
        <dbReference type="ARBA" id="ARBA00004571"/>
    </source>
</evidence>